<dbReference type="Pfam" id="PF10618">
    <property type="entry name" value="Tail_tube"/>
    <property type="match status" value="1"/>
</dbReference>
<dbReference type="Proteomes" id="UP000011744">
    <property type="component" value="Unassembled WGS sequence"/>
</dbReference>
<organism evidence="1 2">
    <name type="scientific">Paramagnetospirillum caucaseum</name>
    <dbReference type="NCBI Taxonomy" id="1244869"/>
    <lineage>
        <taxon>Bacteria</taxon>
        <taxon>Pseudomonadati</taxon>
        <taxon>Pseudomonadota</taxon>
        <taxon>Alphaproteobacteria</taxon>
        <taxon>Rhodospirillales</taxon>
        <taxon>Magnetospirillaceae</taxon>
        <taxon>Paramagnetospirillum</taxon>
    </lineage>
</organism>
<sequence length="120" mass="12307">MTKLAGQATVTKNGAVLRLLPKVELDPGGVNRKVHVGAGGVINGVTEETAPGVLKAKGQLAAGERLSDFAFADATVIATMNTGQVFIFRDACTLTTPKWGSGDGEVEVEIGSASAIPEEI</sequence>
<name>M2Z5X3_9PROT</name>
<dbReference type="EMBL" id="AONQ01000028">
    <property type="protein sequence ID" value="EME69715.1"/>
    <property type="molecule type" value="Genomic_DNA"/>
</dbReference>
<gene>
    <name evidence="1" type="ORF">H261_11784</name>
</gene>
<dbReference type="STRING" id="1244869.H261_11784"/>
<proteinExistence type="predicted"/>
<evidence type="ECO:0008006" key="3">
    <source>
        <dbReference type="Google" id="ProtNLM"/>
    </source>
</evidence>
<keyword evidence="2" id="KW-1185">Reference proteome</keyword>
<evidence type="ECO:0000313" key="1">
    <source>
        <dbReference type="EMBL" id="EME69715.1"/>
    </source>
</evidence>
<dbReference type="InterPro" id="IPR019596">
    <property type="entry name" value="Phage_Mu_GpM_tail_tub"/>
</dbReference>
<dbReference type="RefSeq" id="WP_008617690.1">
    <property type="nucleotide sequence ID" value="NZ_AONQ01000028.1"/>
</dbReference>
<comment type="caution">
    <text evidence="1">The sequence shown here is derived from an EMBL/GenBank/DDBJ whole genome shotgun (WGS) entry which is preliminary data.</text>
</comment>
<protein>
    <recommendedName>
        <fullName evidence="3">Phage tail tube protein</fullName>
    </recommendedName>
</protein>
<evidence type="ECO:0000313" key="2">
    <source>
        <dbReference type="Proteomes" id="UP000011744"/>
    </source>
</evidence>
<dbReference type="PATRIC" id="fig|1244869.3.peg.2374"/>
<reference evidence="1 2" key="1">
    <citation type="journal article" date="2014" name="Genome Announc.">
        <title>Draft Genome Sequence of Magnetospirillum sp. Strain SO-1, a Freshwater Magnetotactic Bacterium Isolated from the Ol'khovka River, Russia.</title>
        <authorList>
            <person name="Grouzdev D.S."/>
            <person name="Dziuba M.V."/>
            <person name="Sukhacheva M.S."/>
            <person name="Mardanov A.V."/>
            <person name="Beletskiy A.V."/>
            <person name="Kuznetsov B.B."/>
            <person name="Skryabin K.G."/>
        </authorList>
    </citation>
    <scope>NUCLEOTIDE SEQUENCE [LARGE SCALE GENOMIC DNA]</scope>
    <source>
        <strain evidence="1 2">SO-1</strain>
    </source>
</reference>
<dbReference type="AlphaFoldDB" id="M2Z5X3"/>
<accession>M2Z5X3</accession>